<dbReference type="InterPro" id="IPR050553">
    <property type="entry name" value="Thioredoxin_ResA/DsbE_sf"/>
</dbReference>
<dbReference type="PANTHER" id="PTHR42852">
    <property type="entry name" value="THIOL:DISULFIDE INTERCHANGE PROTEIN DSBE"/>
    <property type="match status" value="1"/>
</dbReference>
<dbReference type="SUPFAM" id="SSF52833">
    <property type="entry name" value="Thioredoxin-like"/>
    <property type="match status" value="1"/>
</dbReference>
<dbReference type="GO" id="GO:0016491">
    <property type="term" value="F:oxidoreductase activity"/>
    <property type="evidence" value="ECO:0007669"/>
    <property type="project" value="InterPro"/>
</dbReference>
<comment type="caution">
    <text evidence="3">The sequence shown here is derived from an EMBL/GenBank/DDBJ whole genome shotgun (WGS) entry which is preliminary data.</text>
</comment>
<dbReference type="InterPro" id="IPR013740">
    <property type="entry name" value="Redoxin"/>
</dbReference>
<keyword evidence="4" id="KW-1185">Reference proteome</keyword>
<organism evidence="3 4">
    <name type="scientific">Methylophilales bacterium HTCC2181</name>
    <dbReference type="NCBI Taxonomy" id="383631"/>
    <lineage>
        <taxon>Bacteria</taxon>
        <taxon>Pseudomonadati</taxon>
        <taxon>Pseudomonadota</taxon>
        <taxon>Betaproteobacteria</taxon>
        <taxon>Nitrosomonadales</taxon>
        <taxon>OM43 clade</taxon>
    </lineage>
</organism>
<keyword evidence="1" id="KW-0812">Transmembrane</keyword>
<dbReference type="PANTHER" id="PTHR42852:SF18">
    <property type="entry name" value="CHROMOSOME UNDETERMINED SCAFFOLD_47, WHOLE GENOME SHOTGUN SEQUENCE"/>
    <property type="match status" value="1"/>
</dbReference>
<dbReference type="OrthoDB" id="9811352at2"/>
<dbReference type="PROSITE" id="PS51352">
    <property type="entry name" value="THIOREDOXIN_2"/>
    <property type="match status" value="1"/>
</dbReference>
<proteinExistence type="predicted"/>
<evidence type="ECO:0000313" key="4">
    <source>
        <dbReference type="Proteomes" id="UP000054262"/>
    </source>
</evidence>
<name>A0P801_9PROT</name>
<accession>A0P801</accession>
<dbReference type="Pfam" id="PF08534">
    <property type="entry name" value="Redoxin"/>
    <property type="match status" value="1"/>
</dbReference>
<protein>
    <submittedName>
        <fullName evidence="3">Putative thioredoxin</fullName>
    </submittedName>
</protein>
<dbReference type="CDD" id="cd02966">
    <property type="entry name" value="TlpA_like_family"/>
    <property type="match status" value="1"/>
</dbReference>
<dbReference type="EMBL" id="AAUX01000001">
    <property type="protein sequence ID" value="EAV47661.1"/>
    <property type="molecule type" value="Genomic_DNA"/>
</dbReference>
<sequence>MLKKIFIIILIGLIISLIYMSAQKKIVPEINMITTSGETLSTKDLLGSVYLINFWATDCPGCIEEMPGLIKTFNKYKNNDFTVIAVAMYYDPPNRVLSFTEKNELPFPVVLDVNKKIIGNFKNIKLTPTTLIVNHRGEIVNTIIGVLNFTEVHHALDKLLQNSKAQP</sequence>
<keyword evidence="1" id="KW-0472">Membrane</keyword>
<evidence type="ECO:0000259" key="2">
    <source>
        <dbReference type="PROSITE" id="PS51352"/>
    </source>
</evidence>
<gene>
    <name evidence="3" type="ORF">MB2181_06270</name>
</gene>
<evidence type="ECO:0000313" key="3">
    <source>
        <dbReference type="EMBL" id="EAV47661.1"/>
    </source>
</evidence>
<evidence type="ECO:0000256" key="1">
    <source>
        <dbReference type="SAM" id="Phobius"/>
    </source>
</evidence>
<dbReference type="InterPro" id="IPR013766">
    <property type="entry name" value="Thioredoxin_domain"/>
</dbReference>
<dbReference type="InterPro" id="IPR036249">
    <property type="entry name" value="Thioredoxin-like_sf"/>
</dbReference>
<dbReference type="Gene3D" id="3.40.30.10">
    <property type="entry name" value="Glutaredoxin"/>
    <property type="match status" value="1"/>
</dbReference>
<feature type="transmembrane region" description="Helical" evidence="1">
    <location>
        <begin position="6"/>
        <end position="22"/>
    </location>
</feature>
<dbReference type="Proteomes" id="UP000054262">
    <property type="component" value="Unassembled WGS sequence"/>
</dbReference>
<dbReference type="AlphaFoldDB" id="A0P801"/>
<reference evidence="3 4" key="1">
    <citation type="submission" date="2006-11" db="EMBL/GenBank/DDBJ databases">
        <authorList>
            <person name="Giovannoni S."/>
            <person name="Vergin K."/>
            <person name="Ferriera S."/>
            <person name="Johnson J."/>
            <person name="Kravitz S."/>
            <person name="Beeson K."/>
            <person name="Sutton G."/>
            <person name="Rogers Y.-H."/>
            <person name="Friedman R."/>
            <person name="Frazier M."/>
            <person name="Venter J.C."/>
        </authorList>
    </citation>
    <scope>NUCLEOTIDE SEQUENCE [LARGE SCALE GENOMIC DNA]</scope>
    <source>
        <strain evidence="3 4">HTCC2181</strain>
    </source>
</reference>
<keyword evidence="1" id="KW-1133">Transmembrane helix</keyword>
<feature type="domain" description="Thioredoxin" evidence="2">
    <location>
        <begin position="21"/>
        <end position="161"/>
    </location>
</feature>